<accession>A0A8T0C455</accession>
<dbReference type="Proteomes" id="UP000016480">
    <property type="component" value="Unassembled WGS sequence"/>
</dbReference>
<protein>
    <submittedName>
        <fullName evidence="1">Uncharacterized protein</fullName>
    </submittedName>
</protein>
<gene>
    <name evidence="1" type="ORF">PRUB_a6007</name>
</gene>
<evidence type="ECO:0000313" key="2">
    <source>
        <dbReference type="Proteomes" id="UP000016480"/>
    </source>
</evidence>
<evidence type="ECO:0000313" key="1">
    <source>
        <dbReference type="EMBL" id="KAF7783820.1"/>
    </source>
</evidence>
<organism evidence="1 2">
    <name type="scientific">Pseudoalteromonas rubra</name>
    <dbReference type="NCBI Taxonomy" id="43658"/>
    <lineage>
        <taxon>Bacteria</taxon>
        <taxon>Pseudomonadati</taxon>
        <taxon>Pseudomonadota</taxon>
        <taxon>Gammaproteobacteria</taxon>
        <taxon>Alteromonadales</taxon>
        <taxon>Pseudoalteromonadaceae</taxon>
        <taxon>Pseudoalteromonas</taxon>
    </lineage>
</organism>
<name>A0A8T0C455_9GAMM</name>
<proteinExistence type="predicted"/>
<comment type="caution">
    <text evidence="1">The sequence shown here is derived from an EMBL/GenBank/DDBJ whole genome shotgun (WGS) entry which is preliminary data.</text>
</comment>
<sequence length="44" mass="5235">MVMQLSLTSDAKKPSYETLFLEITKQHKPLFFIHIKTYYPDLFA</sequence>
<dbReference type="EMBL" id="AHCD03000040">
    <property type="protein sequence ID" value="KAF7783820.1"/>
    <property type="molecule type" value="Genomic_DNA"/>
</dbReference>
<dbReference type="AlphaFoldDB" id="A0A8T0C455"/>
<reference evidence="1 2" key="1">
    <citation type="journal article" date="2012" name="J. Bacteriol.">
        <title>Genome sequence of the cycloprodigiosin-producing bacterial strain Pseudoalteromonas rubra ATCC 29570(T).</title>
        <authorList>
            <person name="Xie B.B."/>
            <person name="Shu Y.L."/>
            <person name="Qin Q.L."/>
            <person name="Rong J.C."/>
            <person name="Zhang X.Y."/>
            <person name="Chen X.L."/>
            <person name="Zhou B.C."/>
            <person name="Zhang Y.Z."/>
        </authorList>
    </citation>
    <scope>NUCLEOTIDE SEQUENCE [LARGE SCALE GENOMIC DNA]</scope>
    <source>
        <strain evidence="1 2">DSM 6842</strain>
    </source>
</reference>